<dbReference type="InterPro" id="IPR000408">
    <property type="entry name" value="Reg_chr_condens"/>
</dbReference>
<feature type="repeat" description="RCC1" evidence="3">
    <location>
        <begin position="3009"/>
        <end position="3063"/>
    </location>
</feature>
<feature type="active site" description="Glycyl thioester intermediate" evidence="2">
    <location>
        <position position="3832"/>
    </location>
</feature>
<dbReference type="Pfam" id="PF00632">
    <property type="entry name" value="HECT"/>
    <property type="match status" value="1"/>
</dbReference>
<dbReference type="Gene3D" id="3.30.2160.10">
    <property type="entry name" value="Hect, E3 ligase catalytic domain"/>
    <property type="match status" value="1"/>
</dbReference>
<dbReference type="PANTHER" id="PTHR46654">
    <property type="entry name" value="E3 UBIQUITIN-PROTEIN LIGASE HECTD3"/>
    <property type="match status" value="1"/>
</dbReference>
<dbReference type="SUPFAM" id="SSF50985">
    <property type="entry name" value="RCC1/BLIP-II"/>
    <property type="match status" value="1"/>
</dbReference>
<proteinExistence type="predicted"/>
<evidence type="ECO:0000256" key="4">
    <source>
        <dbReference type="SAM" id="MobiDB-lite"/>
    </source>
</evidence>
<feature type="compositionally biased region" description="Acidic residues" evidence="4">
    <location>
        <begin position="3886"/>
        <end position="3904"/>
    </location>
</feature>
<evidence type="ECO:0000256" key="1">
    <source>
        <dbReference type="ARBA" id="ARBA00022786"/>
    </source>
</evidence>
<feature type="compositionally biased region" description="Basic and acidic residues" evidence="4">
    <location>
        <begin position="3234"/>
        <end position="3248"/>
    </location>
</feature>
<organism evidence="6 7">
    <name type="scientific">Euplotes crassus</name>
    <dbReference type="NCBI Taxonomy" id="5936"/>
    <lineage>
        <taxon>Eukaryota</taxon>
        <taxon>Sar</taxon>
        <taxon>Alveolata</taxon>
        <taxon>Ciliophora</taxon>
        <taxon>Intramacronucleata</taxon>
        <taxon>Spirotrichea</taxon>
        <taxon>Hypotrichia</taxon>
        <taxon>Euplotida</taxon>
        <taxon>Euplotidae</taxon>
        <taxon>Moneuplotes</taxon>
    </lineage>
</organism>
<keyword evidence="1 2" id="KW-0833">Ubl conjugation pathway</keyword>
<name>A0AAD1URF2_EUPCR</name>
<accession>A0AAD1URF2</accession>
<evidence type="ECO:0000256" key="2">
    <source>
        <dbReference type="PROSITE-ProRule" id="PRU00104"/>
    </source>
</evidence>
<dbReference type="Proteomes" id="UP001295684">
    <property type="component" value="Unassembled WGS sequence"/>
</dbReference>
<dbReference type="EMBL" id="CAMPGE010011030">
    <property type="protein sequence ID" value="CAI2369874.1"/>
    <property type="molecule type" value="Genomic_DNA"/>
</dbReference>
<protein>
    <recommendedName>
        <fullName evidence="5">HECT domain-containing protein</fullName>
    </recommendedName>
</protein>
<evidence type="ECO:0000313" key="6">
    <source>
        <dbReference type="EMBL" id="CAI2369874.1"/>
    </source>
</evidence>
<dbReference type="InterPro" id="IPR042469">
    <property type="entry name" value="HECTD3"/>
</dbReference>
<evidence type="ECO:0000313" key="7">
    <source>
        <dbReference type="Proteomes" id="UP001295684"/>
    </source>
</evidence>
<evidence type="ECO:0000256" key="3">
    <source>
        <dbReference type="PROSITE-ProRule" id="PRU00235"/>
    </source>
</evidence>
<dbReference type="SMART" id="SM00119">
    <property type="entry name" value="HECTc"/>
    <property type="match status" value="1"/>
</dbReference>
<keyword evidence="7" id="KW-1185">Reference proteome</keyword>
<dbReference type="PROSITE" id="PS50012">
    <property type="entry name" value="RCC1_3"/>
    <property type="match status" value="1"/>
</dbReference>
<gene>
    <name evidence="6" type="ORF">ECRASSUSDP1_LOCUS11178</name>
</gene>
<dbReference type="SUPFAM" id="SSF56204">
    <property type="entry name" value="Hect, E3 ligase catalytic domain"/>
    <property type="match status" value="1"/>
</dbReference>
<feature type="domain" description="HECT" evidence="5">
    <location>
        <begin position="3533"/>
        <end position="3864"/>
    </location>
</feature>
<dbReference type="InterPro" id="IPR035983">
    <property type="entry name" value="Hect_E3_ubiquitin_ligase"/>
</dbReference>
<dbReference type="PROSITE" id="PS50237">
    <property type="entry name" value="HECT"/>
    <property type="match status" value="1"/>
</dbReference>
<sequence length="3904" mass="453724">MGNHSITKRAESTDPPLNFTTHTLEATLQRSYRDFSSCVRGKVRGASEEDFKEVFEQYLNKNLEKQKDNIAEKNLFAEINELYKAGFCTSEHLTKSIEDKVFHLDKIDQCGNDPEYFFKRQYEVCFLIYSYMNVLCTTKKESNFSFHKALADKLEDQEQVLIRAGLSTGIPPLQLFYIEELTELSIESQEMALKRLYTFLINQKASGLRPDEYKFYIQEEEYNKYLNYLVKICRKKVPTQSEQQKNLVTSMAIRNIILIGNLRASGEDYLVAYNLIWKKKLKLNLFPELIRHPYLQKICQKLKVSDQAMPPQDTGCDEETPQKRQEKFDTVLEYKEGKDFEIFDYPKKTICKNSAYKLTFDEKYMYLWNKNNAVYKIGYKSSLGVCPGYIYCREEIPSDGLHNTIAFIRDKLYYRKIECEEGKPLEILKLTTLQPTSKEEINRLTSQTERKSLIDSWNKPIIERFDEALLEEEISKRRHNSFRWIYYAQFFTDGDLLYILAPYLEVKDNQMLEEVSHIEIERYDPDTWNFIRKTKLNYEPINQESMPPEEQKRVSQDTETIKKYCSEGNFKKSMIGTNSEILAITAQGKMYFFDLETGNRYKTTIEVPNNKGGGYDPFTNTFWTWKDNEDNAILKSFKIEGFRSIDEIKQSSQNNSNNYAHKRVQDIMKSQRIETKIERRNFENFLKRLENRSIQELIINPNYPENEMEELSLYLIMYIISKGCENMDADIQKLNFLNFDDEHLTTQTRLYRCQHGVSITMTFIKELIKAMERFTDFLDQEMNDENILQQYELLWILCAVSKMFISLEKLKIRLEELVKYFEIRDRFIELVTFFVTSIPQRIIQGFNISSDDNSSEIQIIWKNINTQCVEIQNSLSNMILDNQDKVTQKLQNTLEELEKGQHGDSQMIYLNYLTTCDSFEDIIENTVLLKIFCVCCDIVSAKICSELENLTLQSKFTQIKSTKFEDSCELFVTCYIKKTLTHIFKHNFTSKPKDPKRNDQEVQEEQLKIEEKMKLFSIIYEQLSKSLQSIITSAAESFDDVLKQISQIKSDNNLESSLEDRLEEQYLSYQENLSDIVVNGSKSMFIINALISIMISERKAIMTHSLSSFFNSSLDLIDSILQFSQVYLKSKVLKLDTKTDHFTLIECLEEDLMLQLLNSLCKMSYDLIEITESSSKSDEDQVVKLLLKGNIFSGGIHTKFLSNFSPQACIIIKHLAGFADDSQIVSYIENTDLDEENSLMEAIIHDGVDKCVDTFINLLQWDLLRKNPAAKAGGAQGMAVSRCAFAANLALNRYDEVCNYTNLSTLIDQIEIFFSECDESMPLNQRNNECIEELQSLGDISGILDRWKIATKMRVWLQEKKTDISNRVQKEFGTRNSIEEESNKEEEKIDTSTRRDDADAYQGPSEDQIFEIEKERISDLVKKVQDKAKLLVKLATPKSWRQSDFSDKNLVQVGRYNNDLNKIDRKSTSDVLQRIKSIQISSGTIPNYENVSNKEIFSSCSSSVLATLQCNATALKIIKMIESKYISALNRYCGLKMMVKICQLKLPIDAQKGCYSWFCTALRKHSDGMAHYTDNLNGVGAHLLTKIKHAFFKVYNEIIKSLKDTREKNDIKYLFDCMKWRIGASDHQNILDSGVIQLLKNGNGLMDQDNPIKFSWGKPIEFTVDIQNRTLSHIVFDAFEFIMISIFSRILEQDQSKSVEALNNNSPLSKINRAQSLMATSSYEALTQSLFEIIFIKLSEVTEKKTSVSKKFEESKEFPTLENKIHGDQNNFDCSQSFDIDDIEDDIIEIEYDRTVILKLLRLVELITSLAIHNERFQVSLRKNTQPNHVLQFCSYILKFSVARHTILALKILSDLLEAEVETTLFDQAFKNNEDHNWVHKVMTVLTKVDFGDCTFLQFLFNLLLLIRSNQCGRKKTDFKDKYITSCAIVRFIREICQSGKHQIWRNQLERVVETFLTQIDSYSIEEFDTITCLFEGGEYLGMNIGAQGITKSGRKFTAIGFVDSKFKIPCVSEESMLKYFNDSDKNISCEPLESKDYIFGILFDSTNLERNDLFLEHITDVTLTPNMNEVSDNFLSEEPILLKFIDLVMEESNLDYTDRDTLTKRCTTLKIILANIENSTFLTKVSESSIHKIISRFIIVLISECQKMSCGSNVVKKLEHIEQRVYLLKKLSCQQECDPAGEERINEKLDEGLDEESIAINLPHQAQETSFDRKSSGFIKDSWPDICESKHIDNSERQSLTQKINHLNCYNELDKNVIEEEKYSDYHDEILYIPSDDDIDADDLDVGDILDFTLQSFREKLDDNKSIDLGKIDENRKENQKNSKKTIFEAIYCDHPQNLSQEYISMLKMYYSKLCSRILSVLILKLPEEDICELIFENRQNQRGIVNYLLKLSNEDSYSEKSNQEDPEGGLFLKVFSKINSAYSQNKQSKPFLCNLLSQIFSGASNSLQKCKQEGYKTIRDFLADNPKFLGCFNLYFLPEILEIISKSLDGTMRVLNQTIYKNLIEILPYLITLFEDDEPLVVKSYTSLAKIILEYLTKNEEPEDTPVIKGILQNKVIDQLLKKLSQFNEYDNSKVDIKQKIFIEIMLMIKIIDRKHPDITSIYTYPNLLLALELSTRILKQEDSQFLSYLEFYNKKRLKEFENVSFSMETANPRFDHKIVSKHTFKDVQKLSITLKPNIEHLKGSHMLISKDPEGEFPIRLIDTSELSWKTTEVYINSNNFYFHYPYSVDPTPSFINCFGSCEGYRLGNGQHQGYSKGFIPMNNQNVRIKMLRQAKDYTIALSNNNDLYVCGTNYCWSESYKDMQIYPGKVPNGEITDIRAGHYNFGILIDNTKFYFQGINQNKQLFGDEVFSKFNDESLCVRELKYKPRPDRDDGIVLHFDIGYDYIIYTTSGGRCYASGKDFLQFFNQDGNDGEFYEIYFPKDIVPIKPFPCKSRESKNCCIMLVQNKGKNELWSCGNSPSYLLGQGEGIYKSFGFAPLQYDCNSINFTFVSCYGNWAMAITDRSELYGWGSNEFQTLDEGEDIKYFSSPTLIEYNEMTDKVVHEVKCGMNMALVVFSNKNEEIQRKQLLLKGNTEMIESVQNNSEGDLLEPYQDQKYKWIELGEDTFFISTEPDEINYPIGQIHYDYQCVVTKQMPIIGTMHFWKQGNEWLYLSEKGYKILRERGDEEHDAIDIPDICYVTKNYIQNIPNRVWPVLDEYKMFESRLSLDFKPQYTSYCYFNHQQKEQYEKLEEEKKHDQEKDQTNASIPGIHSNEEDIFKPETHDMNPLIFYRFGRPFRKGSNLPRIVLSDYFKQENESAINLEIIPDYSYEPNEKATQLLLDSYNKILNDVESFDEALEQELKNEIDKYLIKRRITLFSNSPPEVEYNDLEITSKLLKDFIDSLEKKGENSKEIIQTKINTMMLFNHNIVKALRWVITEDAILKDASMNDREGPNCFLSTSLLKNKSKMFNKTKNDYLLKIIDSLPRSFDEKEVTYHRITTQENKDKGIVDDDAQWTIFATTMRKCMESGYENLCVNSPQQKAWSAKFVGEGSIDDGGPYRETISNMTDELHSQYLPLLIPTQNNKNDHGFGRDLWTVNPAATSPTHLEMYKFMGALLGMAFRAGQVMDMKLPSIFWKKFTNEEITIKDLEYSDAYAVQLIREVENMKAITTKEEFESSMDMSWTTQLSNGETISLCPKGHERKVLYEETDEYHQKVIEARINEFSKQFEMVKEGFEVIMPTSCLKILDSRYFEQRVTGPSVISSDILKSITYYSNCSADNEYIQRFWRVFDAFSNQERCMFLKFVWGRARLPPPERLNNQNFKILLADNYRHNNPDDRFPQAHTCYFQFDLPKYSTDEVCSQKILYAIKSCGGIDTDQGPVPENSSDDDDSDLMALDLMESDSSDDEEDSDYSDSSD</sequence>
<reference evidence="6" key="1">
    <citation type="submission" date="2023-07" db="EMBL/GenBank/DDBJ databases">
        <authorList>
            <consortium name="AG Swart"/>
            <person name="Singh M."/>
            <person name="Singh A."/>
            <person name="Seah K."/>
            <person name="Emmerich C."/>
        </authorList>
    </citation>
    <scope>NUCLEOTIDE SEQUENCE</scope>
    <source>
        <strain evidence="6">DP1</strain>
    </source>
</reference>
<dbReference type="GO" id="GO:0004842">
    <property type="term" value="F:ubiquitin-protein transferase activity"/>
    <property type="evidence" value="ECO:0007669"/>
    <property type="project" value="InterPro"/>
</dbReference>
<dbReference type="Gene3D" id="3.30.2410.10">
    <property type="entry name" value="Hect, E3 ligase catalytic domain"/>
    <property type="match status" value="1"/>
</dbReference>
<feature type="region of interest" description="Disordered" evidence="4">
    <location>
        <begin position="3234"/>
        <end position="3257"/>
    </location>
</feature>
<dbReference type="PANTHER" id="PTHR46654:SF1">
    <property type="entry name" value="E3 UBIQUITIN-PROTEIN LIGASE HECTD3"/>
    <property type="match status" value="1"/>
</dbReference>
<evidence type="ECO:0000259" key="5">
    <source>
        <dbReference type="PROSITE" id="PS50237"/>
    </source>
</evidence>
<feature type="region of interest" description="Disordered" evidence="4">
    <location>
        <begin position="1375"/>
        <end position="1405"/>
    </location>
</feature>
<comment type="caution">
    <text evidence="6">The sequence shown here is derived from an EMBL/GenBank/DDBJ whole genome shotgun (WGS) entry which is preliminary data.</text>
</comment>
<dbReference type="InterPro" id="IPR009091">
    <property type="entry name" value="RCC1/BLIP-II"/>
</dbReference>
<feature type="region of interest" description="Disordered" evidence="4">
    <location>
        <begin position="3862"/>
        <end position="3904"/>
    </location>
</feature>
<dbReference type="InterPro" id="IPR000569">
    <property type="entry name" value="HECT_dom"/>
</dbReference>
<dbReference type="Gene3D" id="2.130.10.30">
    <property type="entry name" value="Regulator of chromosome condensation 1/beta-lactamase-inhibitor protein II"/>
    <property type="match status" value="1"/>
</dbReference>
<dbReference type="Gene3D" id="3.90.1750.10">
    <property type="entry name" value="Hect, E3 ligase catalytic domains"/>
    <property type="match status" value="1"/>
</dbReference>
<feature type="compositionally biased region" description="Basic and acidic residues" evidence="4">
    <location>
        <begin position="1385"/>
        <end position="1398"/>
    </location>
</feature>